<sequence>MSKPTNRITHLLTHWPTDHVRPASVSVQSFLQSRLPPTQTQQPQSSTSPSQTSTTTTTTPPPISESSLNALSSLLEDRYVRRYPVPPRVRRPASNPDHYDDLVREFDEAPNRDWWGRLGKKVKGLFRFT</sequence>
<dbReference type="PANTHER" id="PTHR28250:SF1">
    <property type="entry name" value="CYTOCHROME B PRE-MRNA-PROCESSING PROTEIN 6"/>
    <property type="match status" value="1"/>
</dbReference>
<dbReference type="EMBL" id="KZ559514">
    <property type="protein sequence ID" value="PLN84078.1"/>
    <property type="molecule type" value="Genomic_DNA"/>
</dbReference>
<dbReference type="PANTHER" id="PTHR28250">
    <property type="entry name" value="CYTOCHROME B PRE-MRNA-PROCESSING PROTEIN 6"/>
    <property type="match status" value="1"/>
</dbReference>
<organism evidence="2 3">
    <name type="scientific">Aspergillus taichungensis</name>
    <dbReference type="NCBI Taxonomy" id="482145"/>
    <lineage>
        <taxon>Eukaryota</taxon>
        <taxon>Fungi</taxon>
        <taxon>Dikarya</taxon>
        <taxon>Ascomycota</taxon>
        <taxon>Pezizomycotina</taxon>
        <taxon>Eurotiomycetes</taxon>
        <taxon>Eurotiomycetidae</taxon>
        <taxon>Eurotiales</taxon>
        <taxon>Aspergillaceae</taxon>
        <taxon>Aspergillus</taxon>
        <taxon>Aspergillus subgen. Circumdati</taxon>
    </lineage>
</organism>
<keyword evidence="3" id="KW-1185">Reference proteome</keyword>
<dbReference type="GO" id="GO:0043022">
    <property type="term" value="F:ribosome binding"/>
    <property type="evidence" value="ECO:0007669"/>
    <property type="project" value="InterPro"/>
</dbReference>
<protein>
    <submittedName>
        <fullName evidence="2">Uncharacterized protein</fullName>
    </submittedName>
</protein>
<proteinExistence type="predicted"/>
<dbReference type="Pfam" id="PF20180">
    <property type="entry name" value="UQCC2_CBP6"/>
    <property type="match status" value="1"/>
</dbReference>
<reference evidence="3" key="1">
    <citation type="submission" date="2017-12" db="EMBL/GenBank/DDBJ databases">
        <authorList>
            <consortium name="DOE Joint Genome Institute"/>
            <person name="Mondo S.J."/>
            <person name="Kjaerbolling I."/>
            <person name="Vesth T.C."/>
            <person name="Frisvad J.C."/>
            <person name="Nybo J.L."/>
            <person name="Theobald S."/>
            <person name="Kuo A."/>
            <person name="Bowyer P."/>
            <person name="Matsuda Y."/>
            <person name="Lyhne E.K."/>
            <person name="Kogle M.E."/>
            <person name="Clum A."/>
            <person name="Lipzen A."/>
            <person name="Salamov A."/>
            <person name="Ngan C.Y."/>
            <person name="Daum C."/>
            <person name="Chiniquy J."/>
            <person name="Barry K."/>
            <person name="LaButti K."/>
            <person name="Haridas S."/>
            <person name="Simmons B.A."/>
            <person name="Magnuson J.K."/>
            <person name="Mortensen U.H."/>
            <person name="Larsen T.O."/>
            <person name="Grigoriev I.V."/>
            <person name="Baker S.E."/>
            <person name="Andersen M.R."/>
            <person name="Nordberg H.P."/>
            <person name="Cantor M.N."/>
            <person name="Hua S.X."/>
        </authorList>
    </citation>
    <scope>NUCLEOTIDE SEQUENCE [LARGE SCALE GENOMIC DNA]</scope>
    <source>
        <strain evidence="3">IBT 19404</strain>
    </source>
</reference>
<dbReference type="GO" id="GO:0061671">
    <property type="term" value="C:Cbp3p-Cbp6 complex"/>
    <property type="evidence" value="ECO:0007669"/>
    <property type="project" value="InterPro"/>
</dbReference>
<evidence type="ECO:0000313" key="3">
    <source>
        <dbReference type="Proteomes" id="UP000235023"/>
    </source>
</evidence>
<accession>A0A2J5I2X6</accession>
<evidence type="ECO:0000313" key="2">
    <source>
        <dbReference type="EMBL" id="PLN84078.1"/>
    </source>
</evidence>
<dbReference type="GO" id="GO:0034551">
    <property type="term" value="P:mitochondrial respiratory chain complex III assembly"/>
    <property type="evidence" value="ECO:0007669"/>
    <property type="project" value="TreeGrafter"/>
</dbReference>
<evidence type="ECO:0000256" key="1">
    <source>
        <dbReference type="SAM" id="MobiDB-lite"/>
    </source>
</evidence>
<name>A0A2J5I2X6_9EURO</name>
<feature type="compositionally biased region" description="Low complexity" evidence="1">
    <location>
        <begin position="36"/>
        <end position="70"/>
    </location>
</feature>
<gene>
    <name evidence="2" type="ORF">BDW42DRAFT_191830</name>
</gene>
<dbReference type="AlphaFoldDB" id="A0A2J5I2X6"/>
<dbReference type="Proteomes" id="UP000235023">
    <property type="component" value="Unassembled WGS sequence"/>
</dbReference>
<dbReference type="OrthoDB" id="2107880at2759"/>
<dbReference type="InterPro" id="IPR037653">
    <property type="entry name" value="Cbp6"/>
</dbReference>
<feature type="region of interest" description="Disordered" evidence="1">
    <location>
        <begin position="26"/>
        <end position="70"/>
    </location>
</feature>